<feature type="chain" id="PRO_5018630092" description="Outer membrane protein/protective antigen OMA87" evidence="1">
    <location>
        <begin position="20"/>
        <end position="744"/>
    </location>
</feature>
<proteinExistence type="predicted"/>
<gene>
    <name evidence="2" type="ORF">EQP59_06775</name>
</gene>
<dbReference type="RefSeq" id="WP_128501506.1">
    <property type="nucleotide sequence ID" value="NZ_CP035107.1"/>
</dbReference>
<evidence type="ECO:0000313" key="3">
    <source>
        <dbReference type="Proteomes" id="UP000287701"/>
    </source>
</evidence>
<dbReference type="Proteomes" id="UP000287701">
    <property type="component" value="Chromosome"/>
</dbReference>
<accession>A0A3R5Y3V2</accession>
<evidence type="ECO:0000256" key="1">
    <source>
        <dbReference type="SAM" id="SignalP"/>
    </source>
</evidence>
<name>A0A3R5Y3V2_ORNRH</name>
<dbReference type="OrthoDB" id="604691at2"/>
<evidence type="ECO:0000313" key="2">
    <source>
        <dbReference type="EMBL" id="QAR31055.1"/>
    </source>
</evidence>
<dbReference type="InterPro" id="IPR043741">
    <property type="entry name" value="DUF5686"/>
</dbReference>
<organism evidence="2 3">
    <name type="scientific">Ornithobacterium rhinotracheale</name>
    <dbReference type="NCBI Taxonomy" id="28251"/>
    <lineage>
        <taxon>Bacteria</taxon>
        <taxon>Pseudomonadati</taxon>
        <taxon>Bacteroidota</taxon>
        <taxon>Flavobacteriia</taxon>
        <taxon>Flavobacteriales</taxon>
        <taxon>Weeksellaceae</taxon>
        <taxon>Ornithobacterium</taxon>
    </lineage>
</organism>
<protein>
    <recommendedName>
        <fullName evidence="4">Outer membrane protein/protective antigen OMA87</fullName>
    </recommendedName>
</protein>
<evidence type="ECO:0008006" key="4">
    <source>
        <dbReference type="Google" id="ProtNLM"/>
    </source>
</evidence>
<reference evidence="2 3" key="1">
    <citation type="submission" date="2019-01" db="EMBL/GenBank/DDBJ databases">
        <title>Whole Genome of Ornithobacterium rhinotracheale FARPER-174b.</title>
        <authorList>
            <person name="Tataje-Lavanda L.A."/>
            <person name="Montalvan A."/>
            <person name="Montesinos R."/>
            <person name="Zimic M."/>
            <person name="Fernandez-Sanchez M."/>
            <person name="Fernandez-Diaz M."/>
        </authorList>
    </citation>
    <scope>NUCLEOTIDE SEQUENCE [LARGE SCALE GENOMIC DNA]</scope>
    <source>
        <strain evidence="2 3">FARPER-174b</strain>
    </source>
</reference>
<keyword evidence="1" id="KW-0732">Signal</keyword>
<dbReference type="EMBL" id="CP035107">
    <property type="protein sequence ID" value="QAR31055.1"/>
    <property type="molecule type" value="Genomic_DNA"/>
</dbReference>
<dbReference type="AlphaFoldDB" id="A0A3R5Y3V2"/>
<dbReference type="Pfam" id="PF18939">
    <property type="entry name" value="DUF5686"/>
    <property type="match status" value="1"/>
</dbReference>
<feature type="signal peptide" evidence="1">
    <location>
        <begin position="1"/>
        <end position="19"/>
    </location>
</feature>
<sequence length="744" mass="86221">MKKTLVVLSICLVSLKLNAQEIDDQNIYLKQLEITAKDNNVAIQLIKELISKRKQNSPESLPDFSFKSYTKFSNVLNFLIPEKEMDEKTKKSFLEAKESIDFISEKADRYIYDKRFGKKMITETYRIAGLQSELPEIVAIEPLPYDLSDKTFNFFYFKTFINPVSNYGINYYNYRIKDTIRLNNRKTIQVNFKSNKEAKTPLYGSIWVDLATKGIAKFEAEYQNDRDEIYNSGGIQLIGNDGKMSYEMQSNYRFYKNVWIPVNQSYQSISLKRKKINGKMKEISTSTFSMEKTFSDFSTDNHFVAKDFNGYSREIAPNARKHFDERIKEFRPKELTPMEIKSYALNDAEGEKEHIDFYLKKARFLINGLNFNLGKVDLILPEFFGNNEYEGIRLGLGLQTNEYFNRRVSFNGHVNYGFKDRKIKYGVGTKYLAAPKNNGFFSFDYMDDLNAAARFFSPLRTGFNVFRVTAINGNKHDFFNQKKFSLAYQQDFFDNLTLRIGTHHAEEKNLFNPNLGNQKFNNNLLSFNLKWSPFSQYIKVPYGTFTLKDGSPNIYLNVLKSNKLANEDFDFTRVEGAVEYQFNLFPRETYIKINAGTTLGKTPLWYSFNHGSNNLNESVFDIFNLGGTDTFETMPADTFYSTQFISLLGRQKLFNLNGKKKSAPTYLIVKTMYGKIQSNDLLYADDKIAPNKWFSEAGLEFRKLLLGSVGIGVYYRFGAYNVGEIKQDLSIKSIIDLPFAKIKF</sequence>